<evidence type="ECO:0000313" key="1">
    <source>
        <dbReference type="EMBL" id="PLB48706.1"/>
    </source>
</evidence>
<dbReference type="RefSeq" id="XP_024704008.1">
    <property type="nucleotide sequence ID" value="XM_024842605.1"/>
</dbReference>
<reference evidence="1 2" key="1">
    <citation type="submission" date="2016-12" db="EMBL/GenBank/DDBJ databases">
        <title>The genomes of Aspergillus section Nigri reveals drivers in fungal speciation.</title>
        <authorList>
            <consortium name="DOE Joint Genome Institute"/>
            <person name="Vesth T.C."/>
            <person name="Nybo J."/>
            <person name="Theobald S."/>
            <person name="Brandl J."/>
            <person name="Frisvad J.C."/>
            <person name="Nielsen K.F."/>
            <person name="Lyhne E.K."/>
            <person name="Kogle M.E."/>
            <person name="Kuo A."/>
            <person name="Riley R."/>
            <person name="Clum A."/>
            <person name="Nolan M."/>
            <person name="Lipzen A."/>
            <person name="Salamov A."/>
            <person name="Henrissat B."/>
            <person name="Wiebenga A."/>
            <person name="De Vries R.P."/>
            <person name="Grigoriev I.V."/>
            <person name="Mortensen U.H."/>
            <person name="Andersen M.R."/>
            <person name="Baker S.E."/>
        </authorList>
    </citation>
    <scope>NUCLEOTIDE SEQUENCE [LARGE SCALE GENOMIC DNA]</scope>
    <source>
        <strain evidence="1 2">IBT 23096</strain>
    </source>
</reference>
<organism evidence="1 2">
    <name type="scientific">Aspergillus steynii IBT 23096</name>
    <dbReference type="NCBI Taxonomy" id="1392250"/>
    <lineage>
        <taxon>Eukaryota</taxon>
        <taxon>Fungi</taxon>
        <taxon>Dikarya</taxon>
        <taxon>Ascomycota</taxon>
        <taxon>Pezizomycotina</taxon>
        <taxon>Eurotiomycetes</taxon>
        <taxon>Eurotiomycetidae</taxon>
        <taxon>Eurotiales</taxon>
        <taxon>Aspergillaceae</taxon>
        <taxon>Aspergillus</taxon>
        <taxon>Aspergillus subgen. Circumdati</taxon>
    </lineage>
</organism>
<accession>A0A2I2G747</accession>
<dbReference type="EMBL" id="MSFO01000004">
    <property type="protein sequence ID" value="PLB48706.1"/>
    <property type="molecule type" value="Genomic_DNA"/>
</dbReference>
<sequence length="79" mass="8792">MDPPKYSDIKLSLTATHHSDLTSGTSRASSSFTSKLRHLFDRHVLKKKLESWAYLMPAKSHLSAEYNFPAGRWAGQGSG</sequence>
<evidence type="ECO:0000313" key="2">
    <source>
        <dbReference type="Proteomes" id="UP000234275"/>
    </source>
</evidence>
<dbReference type="AlphaFoldDB" id="A0A2I2G747"/>
<dbReference type="VEuPathDB" id="FungiDB:P170DRAFT_167226"/>
<comment type="caution">
    <text evidence="1">The sequence shown here is derived from an EMBL/GenBank/DDBJ whole genome shotgun (WGS) entry which is preliminary data.</text>
</comment>
<protein>
    <submittedName>
        <fullName evidence="1">Uncharacterized protein</fullName>
    </submittedName>
</protein>
<dbReference type="Proteomes" id="UP000234275">
    <property type="component" value="Unassembled WGS sequence"/>
</dbReference>
<keyword evidence="2" id="KW-1185">Reference proteome</keyword>
<name>A0A2I2G747_9EURO</name>
<dbReference type="OrthoDB" id="4425388at2759"/>
<proteinExistence type="predicted"/>
<dbReference type="GeneID" id="36550303"/>
<gene>
    <name evidence="1" type="ORF">P170DRAFT_167226</name>
</gene>